<evidence type="ECO:0000313" key="2">
    <source>
        <dbReference type="EMBL" id="MCW1912356.1"/>
    </source>
</evidence>
<feature type="domain" description="F5/8 type C" evidence="1">
    <location>
        <begin position="1"/>
        <end position="89"/>
    </location>
</feature>
<comment type="caution">
    <text evidence="2">The sequence shown here is derived from an EMBL/GenBank/DDBJ whole genome shotgun (WGS) entry which is preliminary data.</text>
</comment>
<dbReference type="CDD" id="cd02850">
    <property type="entry name" value="E_set_Cellulase_N"/>
    <property type="match status" value="1"/>
</dbReference>
<dbReference type="InterPro" id="IPR004197">
    <property type="entry name" value="Cellulase_Ig-like"/>
</dbReference>
<dbReference type="InterPro" id="IPR008979">
    <property type="entry name" value="Galactose-bd-like_sf"/>
</dbReference>
<dbReference type="SUPFAM" id="SSF81296">
    <property type="entry name" value="E set domains"/>
    <property type="match status" value="1"/>
</dbReference>
<organism evidence="2 3">
    <name type="scientific">Luteolibacter rhizosphaerae</name>
    <dbReference type="NCBI Taxonomy" id="2989719"/>
    <lineage>
        <taxon>Bacteria</taxon>
        <taxon>Pseudomonadati</taxon>
        <taxon>Verrucomicrobiota</taxon>
        <taxon>Verrucomicrobiia</taxon>
        <taxon>Verrucomicrobiales</taxon>
        <taxon>Verrucomicrobiaceae</taxon>
        <taxon>Luteolibacter</taxon>
    </lineage>
</organism>
<accession>A0ABT3FXP7</accession>
<dbReference type="RefSeq" id="WP_264510667.1">
    <property type="nucleotide sequence ID" value="NZ_JAPDDR010000001.1"/>
</dbReference>
<protein>
    <recommendedName>
        <fullName evidence="1">F5/8 type C domain-containing protein</fullName>
    </recommendedName>
</protein>
<dbReference type="SUPFAM" id="SSF49785">
    <property type="entry name" value="Galactose-binding domain-like"/>
    <property type="match status" value="1"/>
</dbReference>
<evidence type="ECO:0000259" key="1">
    <source>
        <dbReference type="PROSITE" id="PS50022"/>
    </source>
</evidence>
<name>A0ABT3FXP7_9BACT</name>
<proteinExistence type="predicted"/>
<dbReference type="InterPro" id="IPR014756">
    <property type="entry name" value="Ig_E-set"/>
</dbReference>
<dbReference type="EMBL" id="JAPDDR010000001">
    <property type="protein sequence ID" value="MCW1912356.1"/>
    <property type="molecule type" value="Genomic_DNA"/>
</dbReference>
<dbReference type="InterPro" id="IPR000421">
    <property type="entry name" value="FA58C"/>
</dbReference>
<dbReference type="Gene3D" id="2.60.120.260">
    <property type="entry name" value="Galactose-binding domain-like"/>
    <property type="match status" value="1"/>
</dbReference>
<sequence length="704" mass="78090">MSHAEVINAAGGARATASSYREGRGAGKVVDGVVDDTSRWLAAESDPAPWLEIELPQATDIVAVDLFSGWEGGDALADFDLALESGGRWIAPPEGKVRGNQDPALRISIKLPGVTRLKVSLIHAGAARIREIALPRELLAPPGAGLSGEMLGLRGIALDTHQVALNQVGFEGGRPKRFTAPLSADGTAFVMRRHGGDAAVVHEGKVHGGIGDFSEYREAGEYVIELSGGSLKSGFSDPFLIGPDLMQDLFWQPAVDFLIDSRSVAGTHPSAYGGCPWRDGTYYDAILPALVMLYRADAKRVEGMPRQIDWAADKKRILDPAFKFDAKNPCSEGVMEAVRKYYTELEPPAADAPDVVKLIHWGAGYYLCNPATKDPSDDPDPRQIHSQTVEQVSYVVWAWPELKRWLPESFYEKCRSFCEENWSKSLEIDKWWDPATYLTEAQIHGKNPFGGLLHPYKGRHAPGHSIVPNLLMHEIAKRDGRPDPDRYLKVAVAQTAWIVEKIDWNDPRTTKGQRMSEHRTIPNLVWLLQKYPEQSPPGLKEKIAEWARVAAKRSENLWDFRRYDEERNWTIPKLNDVGNWASAPAVFLAASWALDDPVLKRRMQELASSHADAVFGRNPRLAATTAKQDGFTGIERTWPNVFQNDTCARLELCRGSIDSGPGTEMFPFNPQGGYRHAEGWVNYGAAWCMSLAYLEFDARRAESP</sequence>
<reference evidence="2" key="1">
    <citation type="submission" date="2022-10" db="EMBL/GenBank/DDBJ databases">
        <title>Luteolibacter sp. GHJ8, whole genome shotgun sequencing project.</title>
        <authorList>
            <person name="Zhao G."/>
            <person name="Shen L."/>
        </authorList>
    </citation>
    <scope>NUCLEOTIDE SEQUENCE</scope>
    <source>
        <strain evidence="2">GHJ8</strain>
    </source>
</reference>
<keyword evidence="3" id="KW-1185">Reference proteome</keyword>
<evidence type="ECO:0000313" key="3">
    <source>
        <dbReference type="Proteomes" id="UP001165653"/>
    </source>
</evidence>
<dbReference type="PROSITE" id="PS50022">
    <property type="entry name" value="FA58C_3"/>
    <property type="match status" value="1"/>
</dbReference>
<dbReference type="Proteomes" id="UP001165653">
    <property type="component" value="Unassembled WGS sequence"/>
</dbReference>
<gene>
    <name evidence="2" type="ORF">OJ996_02145</name>
</gene>